<dbReference type="Proteomes" id="UP000663828">
    <property type="component" value="Unassembled WGS sequence"/>
</dbReference>
<evidence type="ECO:0000313" key="3">
    <source>
        <dbReference type="Proteomes" id="UP000663828"/>
    </source>
</evidence>
<evidence type="ECO:0000313" key="2">
    <source>
        <dbReference type="EMBL" id="CAF1677442.1"/>
    </source>
</evidence>
<reference evidence="1" key="1">
    <citation type="submission" date="2021-02" db="EMBL/GenBank/DDBJ databases">
        <authorList>
            <person name="Nowell W R."/>
        </authorList>
    </citation>
    <scope>NUCLEOTIDE SEQUENCE</scope>
</reference>
<dbReference type="OrthoDB" id="10047211at2759"/>
<evidence type="ECO:0000313" key="1">
    <source>
        <dbReference type="EMBL" id="CAF1235425.1"/>
    </source>
</evidence>
<protein>
    <submittedName>
        <fullName evidence="1">Uncharacterized protein</fullName>
    </submittedName>
</protein>
<dbReference type="EMBL" id="CAJNOJ010000169">
    <property type="protein sequence ID" value="CAF1235425.1"/>
    <property type="molecule type" value="Genomic_DNA"/>
</dbReference>
<accession>A0A814YYP7</accession>
<proteinExistence type="predicted"/>
<dbReference type="AlphaFoldDB" id="A0A814YYP7"/>
<dbReference type="EMBL" id="CAJNOR010014257">
    <property type="protein sequence ID" value="CAF1677442.1"/>
    <property type="molecule type" value="Genomic_DNA"/>
</dbReference>
<dbReference type="Proteomes" id="UP000663852">
    <property type="component" value="Unassembled WGS sequence"/>
</dbReference>
<organism evidence="1 4">
    <name type="scientific">Adineta ricciae</name>
    <name type="common">Rotifer</name>
    <dbReference type="NCBI Taxonomy" id="249248"/>
    <lineage>
        <taxon>Eukaryota</taxon>
        <taxon>Metazoa</taxon>
        <taxon>Spiralia</taxon>
        <taxon>Gnathifera</taxon>
        <taxon>Rotifera</taxon>
        <taxon>Eurotatoria</taxon>
        <taxon>Bdelloidea</taxon>
        <taxon>Adinetida</taxon>
        <taxon>Adinetidae</taxon>
        <taxon>Adineta</taxon>
    </lineage>
</organism>
<evidence type="ECO:0000313" key="4">
    <source>
        <dbReference type="Proteomes" id="UP000663852"/>
    </source>
</evidence>
<comment type="caution">
    <text evidence="1">The sequence shown here is derived from an EMBL/GenBank/DDBJ whole genome shotgun (WGS) entry which is preliminary data.</text>
</comment>
<keyword evidence="3" id="KW-1185">Reference proteome</keyword>
<sequence>MTNDGSSLLPSLDSFQIHIPLTSTPKRMSKSSNCQPLSSTLSMSNISYKQFELSISAITSNQKSPTVTYEKQTRIHHHRRSHIHPSTIIKRIELKYLLYSSRAMKHNKQRQYLDADMKVYVV</sequence>
<name>A0A814YYP7_ADIRI</name>
<gene>
    <name evidence="1" type="ORF">EDS130_LOCUS27164</name>
    <name evidence="2" type="ORF">XAT740_LOCUS59877</name>
</gene>